<evidence type="ECO:0000256" key="1">
    <source>
        <dbReference type="ARBA" id="ARBA00004123"/>
    </source>
</evidence>
<dbReference type="SMART" id="SM00338">
    <property type="entry name" value="BRLZ"/>
    <property type="match status" value="1"/>
</dbReference>
<dbReference type="GO" id="GO:0005634">
    <property type="term" value="C:nucleus"/>
    <property type="evidence" value="ECO:0007669"/>
    <property type="project" value="UniProtKB-SubCell"/>
</dbReference>
<protein>
    <recommendedName>
        <fullName evidence="8">BZIP domain-containing protein</fullName>
    </recommendedName>
</protein>
<evidence type="ECO:0000256" key="6">
    <source>
        <dbReference type="SAM" id="Coils"/>
    </source>
</evidence>
<organism evidence="9 10">
    <name type="scientific">Paraphoma chrysanthemicola</name>
    <dbReference type="NCBI Taxonomy" id="798071"/>
    <lineage>
        <taxon>Eukaryota</taxon>
        <taxon>Fungi</taxon>
        <taxon>Dikarya</taxon>
        <taxon>Ascomycota</taxon>
        <taxon>Pezizomycotina</taxon>
        <taxon>Dothideomycetes</taxon>
        <taxon>Pleosporomycetidae</taxon>
        <taxon>Pleosporales</taxon>
        <taxon>Pleosporineae</taxon>
        <taxon>Phaeosphaeriaceae</taxon>
        <taxon>Paraphoma</taxon>
    </lineage>
</organism>
<dbReference type="EMBL" id="JAGMVJ010000002">
    <property type="protein sequence ID" value="KAH7093473.1"/>
    <property type="molecule type" value="Genomic_DNA"/>
</dbReference>
<keyword evidence="6" id="KW-0175">Coiled coil</keyword>
<dbReference type="Gene3D" id="1.20.5.170">
    <property type="match status" value="1"/>
</dbReference>
<feature type="region of interest" description="Disordered" evidence="7">
    <location>
        <begin position="53"/>
        <end position="73"/>
    </location>
</feature>
<feature type="region of interest" description="Disordered" evidence="7">
    <location>
        <begin position="16"/>
        <end position="38"/>
    </location>
</feature>
<keyword evidence="10" id="KW-1185">Reference proteome</keyword>
<feature type="region of interest" description="Disordered" evidence="7">
    <location>
        <begin position="295"/>
        <end position="321"/>
    </location>
</feature>
<name>A0A8K0REK7_9PLEO</name>
<feature type="region of interest" description="Disordered" evidence="7">
    <location>
        <begin position="126"/>
        <end position="164"/>
    </location>
</feature>
<feature type="compositionally biased region" description="Polar residues" evidence="7">
    <location>
        <begin position="53"/>
        <end position="67"/>
    </location>
</feature>
<keyword evidence="4" id="KW-0804">Transcription</keyword>
<dbReference type="Pfam" id="PF00170">
    <property type="entry name" value="bZIP_1"/>
    <property type="match status" value="1"/>
</dbReference>
<dbReference type="Proteomes" id="UP000813461">
    <property type="component" value="Unassembled WGS sequence"/>
</dbReference>
<dbReference type="OrthoDB" id="3783440at2759"/>
<dbReference type="PRINTS" id="PR00043">
    <property type="entry name" value="LEUZIPPRJUN"/>
</dbReference>
<dbReference type="CDD" id="cd14687">
    <property type="entry name" value="bZIP_ATF2"/>
    <property type="match status" value="1"/>
</dbReference>
<gene>
    <name evidence="9" type="ORF">FB567DRAFT_174752</name>
</gene>
<feature type="compositionally biased region" description="Polar residues" evidence="7">
    <location>
        <begin position="16"/>
        <end position="32"/>
    </location>
</feature>
<evidence type="ECO:0000256" key="2">
    <source>
        <dbReference type="ARBA" id="ARBA00023015"/>
    </source>
</evidence>
<dbReference type="PROSITE" id="PS50217">
    <property type="entry name" value="BZIP"/>
    <property type="match status" value="1"/>
</dbReference>
<keyword evidence="2" id="KW-0805">Transcription regulation</keyword>
<dbReference type="InterPro" id="IPR004827">
    <property type="entry name" value="bZIP"/>
</dbReference>
<sequence length="346" mass="38694">MTSKFDTHKQSNSLTSAFSTFDSPYSSGQQWTWPDCGGDVQSNFSIDTSFLTDTSSGQLEQDSQYEVNSPADPQRQFIRDASIPVHDIGDEILWQLPQPTCVHDLNPPSPRTKSTNQQDLVLDSTRAQVEGTGNKLKTNDDHTRASGEPLPVKRKRGRPRLDSYATSAQDVNSFSFQSSSIRELHLEKNRIAAAKCRERSKGVTLGLVAQSAELTAKNKALKADANVLREEVLRLESEVLLHAGCGSWAIDRYVERCAGDILGVEAPPFQPPVRRDSHINLRRKDPIRVTDNVAQENLIEPHEDNSSMSRRPSRRPSSESDEYDVLKLLNIGGNFDDPCDWEFLRT</sequence>
<dbReference type="PANTHER" id="PTHR19304">
    <property type="entry name" value="CYCLIC-AMP RESPONSE ELEMENT BINDING PROTEIN"/>
    <property type="match status" value="1"/>
</dbReference>
<proteinExistence type="predicted"/>
<evidence type="ECO:0000256" key="4">
    <source>
        <dbReference type="ARBA" id="ARBA00023163"/>
    </source>
</evidence>
<evidence type="ECO:0000313" key="10">
    <source>
        <dbReference type="Proteomes" id="UP000813461"/>
    </source>
</evidence>
<evidence type="ECO:0000256" key="5">
    <source>
        <dbReference type="ARBA" id="ARBA00023242"/>
    </source>
</evidence>
<feature type="domain" description="BZIP" evidence="8">
    <location>
        <begin position="187"/>
        <end position="242"/>
    </location>
</feature>
<accession>A0A8K0REK7</accession>
<feature type="coiled-coil region" evidence="6">
    <location>
        <begin position="211"/>
        <end position="238"/>
    </location>
</feature>
<evidence type="ECO:0000256" key="7">
    <source>
        <dbReference type="SAM" id="MobiDB-lite"/>
    </source>
</evidence>
<keyword evidence="5" id="KW-0539">Nucleus</keyword>
<evidence type="ECO:0000259" key="8">
    <source>
        <dbReference type="PROSITE" id="PS50217"/>
    </source>
</evidence>
<dbReference type="AlphaFoldDB" id="A0A8K0REK7"/>
<dbReference type="SUPFAM" id="SSF57959">
    <property type="entry name" value="Leucine zipper domain"/>
    <property type="match status" value="1"/>
</dbReference>
<dbReference type="GO" id="GO:0003677">
    <property type="term" value="F:DNA binding"/>
    <property type="evidence" value="ECO:0007669"/>
    <property type="project" value="UniProtKB-KW"/>
</dbReference>
<dbReference type="InterPro" id="IPR046347">
    <property type="entry name" value="bZIP_sf"/>
</dbReference>
<evidence type="ECO:0000313" key="9">
    <source>
        <dbReference type="EMBL" id="KAH7093473.1"/>
    </source>
</evidence>
<dbReference type="GO" id="GO:0003700">
    <property type="term" value="F:DNA-binding transcription factor activity"/>
    <property type="evidence" value="ECO:0007669"/>
    <property type="project" value="InterPro"/>
</dbReference>
<comment type="caution">
    <text evidence="9">The sequence shown here is derived from an EMBL/GenBank/DDBJ whole genome shotgun (WGS) entry which is preliminary data.</text>
</comment>
<dbReference type="InterPro" id="IPR051027">
    <property type="entry name" value="bZIP_transcription_factors"/>
</dbReference>
<reference evidence="9" key="1">
    <citation type="journal article" date="2021" name="Nat. Commun.">
        <title>Genetic determinants of endophytism in the Arabidopsis root mycobiome.</title>
        <authorList>
            <person name="Mesny F."/>
            <person name="Miyauchi S."/>
            <person name="Thiergart T."/>
            <person name="Pickel B."/>
            <person name="Atanasova L."/>
            <person name="Karlsson M."/>
            <person name="Huettel B."/>
            <person name="Barry K.W."/>
            <person name="Haridas S."/>
            <person name="Chen C."/>
            <person name="Bauer D."/>
            <person name="Andreopoulos W."/>
            <person name="Pangilinan J."/>
            <person name="LaButti K."/>
            <person name="Riley R."/>
            <person name="Lipzen A."/>
            <person name="Clum A."/>
            <person name="Drula E."/>
            <person name="Henrissat B."/>
            <person name="Kohler A."/>
            <person name="Grigoriev I.V."/>
            <person name="Martin F.M."/>
            <person name="Hacquard S."/>
        </authorList>
    </citation>
    <scope>NUCLEOTIDE SEQUENCE</scope>
    <source>
        <strain evidence="9">MPI-SDFR-AT-0120</strain>
    </source>
</reference>
<comment type="subcellular location">
    <subcellularLocation>
        <location evidence="1">Nucleus</location>
    </subcellularLocation>
</comment>
<keyword evidence="3" id="KW-0238">DNA-binding</keyword>
<evidence type="ECO:0000256" key="3">
    <source>
        <dbReference type="ARBA" id="ARBA00023125"/>
    </source>
</evidence>
<dbReference type="InterPro" id="IPR002112">
    <property type="entry name" value="Leuzip_Jun"/>
</dbReference>